<accession>A0A833M1X3</accession>
<sequence length="377" mass="40055">MKALDIASPEAVETGTLFSSYALGNIELKNRIVMAPMTRSRSPENIPGDLVATYYGQRAGAGLIITEGTSPSANGVGYARIPGIFSTTQVAGWKKVTSAVHAKGGRIFLQMMHTGRIGHPANLPEGGRVLAPSAVRAAGEIWTDTEGMQPHPEPVAMTDSDIAVTIEEFASAAENAIAAGFDGVELHAANGYLLEQFLNPATNQRSDDYGGDAFRRNRFVLEVARRVVERIGGARTGIRLSPGGVFNGVQGIYDGMTEQYSRLASSLAALGLVYIHLVDHSAQGAPVPPKETVDAIRTSFRENGGSTLILSGGYDRSRAEEDLNAGSGELVAFGRPFIANPDLPVRLLKAAPLAELKPELLYTPGPEGYTDYSSLQE</sequence>
<dbReference type="Pfam" id="PF00724">
    <property type="entry name" value="Oxidored_FMN"/>
    <property type="match status" value="1"/>
</dbReference>
<dbReference type="AlphaFoldDB" id="A0A833M1X3"/>
<evidence type="ECO:0000256" key="3">
    <source>
        <dbReference type="ARBA" id="ARBA00023002"/>
    </source>
</evidence>
<evidence type="ECO:0000256" key="1">
    <source>
        <dbReference type="ARBA" id="ARBA00001917"/>
    </source>
</evidence>
<gene>
    <name evidence="5" type="ORF">F9K24_10295</name>
</gene>
<evidence type="ECO:0000259" key="4">
    <source>
        <dbReference type="Pfam" id="PF00724"/>
    </source>
</evidence>
<reference evidence="5 6" key="1">
    <citation type="submission" date="2019-10" db="EMBL/GenBank/DDBJ databases">
        <title>Extracellular Electron Transfer in a Candidatus Methanoperedens spp. Enrichment Culture.</title>
        <authorList>
            <person name="Berger S."/>
            <person name="Rangel Shaw D."/>
            <person name="Berben T."/>
            <person name="In 'T Zandt M."/>
            <person name="Frank J."/>
            <person name="Reimann J."/>
            <person name="Jetten M.S.M."/>
            <person name="Welte C.U."/>
        </authorList>
    </citation>
    <scope>NUCLEOTIDE SEQUENCE [LARGE SCALE GENOMIC DNA]</scope>
    <source>
        <strain evidence="5">SB12</strain>
    </source>
</reference>
<comment type="cofactor">
    <cofactor evidence="1">
        <name>FMN</name>
        <dbReference type="ChEBI" id="CHEBI:58210"/>
    </cofactor>
</comment>
<dbReference type="GO" id="GO:0005829">
    <property type="term" value="C:cytosol"/>
    <property type="evidence" value="ECO:0007669"/>
    <property type="project" value="TreeGrafter"/>
</dbReference>
<dbReference type="CDD" id="cd02933">
    <property type="entry name" value="OYE_like_FMN"/>
    <property type="match status" value="1"/>
</dbReference>
<dbReference type="SUPFAM" id="SSF51395">
    <property type="entry name" value="FMN-linked oxidoreductases"/>
    <property type="match status" value="1"/>
</dbReference>
<feature type="domain" description="NADH:flavin oxidoreductase/NADH oxidase N-terminal" evidence="4">
    <location>
        <begin position="17"/>
        <end position="350"/>
    </location>
</feature>
<dbReference type="PANTHER" id="PTHR22893:SF91">
    <property type="entry name" value="NADPH DEHYDROGENASE 2-RELATED"/>
    <property type="match status" value="1"/>
</dbReference>
<evidence type="ECO:0000313" key="5">
    <source>
        <dbReference type="EMBL" id="KAB2932759.1"/>
    </source>
</evidence>
<keyword evidence="3" id="KW-0560">Oxidoreductase</keyword>
<proteinExistence type="inferred from homology"/>
<dbReference type="Gene3D" id="3.20.20.70">
    <property type="entry name" value="Aldolase class I"/>
    <property type="match status" value="1"/>
</dbReference>
<name>A0A833M1X3_9LEPT</name>
<comment type="caution">
    <text evidence="5">The sequence shown here is derived from an EMBL/GenBank/DDBJ whole genome shotgun (WGS) entry which is preliminary data.</text>
</comment>
<dbReference type="InterPro" id="IPR045247">
    <property type="entry name" value="Oye-like"/>
</dbReference>
<dbReference type="InterPro" id="IPR001155">
    <property type="entry name" value="OxRdtase_FMN_N"/>
</dbReference>
<dbReference type="Proteomes" id="UP000460298">
    <property type="component" value="Unassembled WGS sequence"/>
</dbReference>
<dbReference type="GO" id="GO:0010181">
    <property type="term" value="F:FMN binding"/>
    <property type="evidence" value="ECO:0007669"/>
    <property type="project" value="InterPro"/>
</dbReference>
<dbReference type="InterPro" id="IPR013785">
    <property type="entry name" value="Aldolase_TIM"/>
</dbReference>
<dbReference type="GO" id="GO:0016628">
    <property type="term" value="F:oxidoreductase activity, acting on the CH-CH group of donors, NAD or NADP as acceptor"/>
    <property type="evidence" value="ECO:0007669"/>
    <property type="project" value="UniProtKB-ARBA"/>
</dbReference>
<dbReference type="PANTHER" id="PTHR22893">
    <property type="entry name" value="NADH OXIDOREDUCTASE-RELATED"/>
    <property type="match status" value="1"/>
</dbReference>
<evidence type="ECO:0000313" key="6">
    <source>
        <dbReference type="Proteomes" id="UP000460298"/>
    </source>
</evidence>
<dbReference type="EMBL" id="WBUI01000008">
    <property type="protein sequence ID" value="KAB2932759.1"/>
    <property type="molecule type" value="Genomic_DNA"/>
</dbReference>
<dbReference type="FunFam" id="3.20.20.70:FF:000059">
    <property type="entry name" value="N-ethylmaleimide reductase, FMN-linked"/>
    <property type="match status" value="1"/>
</dbReference>
<organism evidence="5 6">
    <name type="scientific">Leptonema illini</name>
    <dbReference type="NCBI Taxonomy" id="183"/>
    <lineage>
        <taxon>Bacteria</taxon>
        <taxon>Pseudomonadati</taxon>
        <taxon>Spirochaetota</taxon>
        <taxon>Spirochaetia</taxon>
        <taxon>Leptospirales</taxon>
        <taxon>Leptospiraceae</taxon>
        <taxon>Leptonema</taxon>
    </lineage>
</organism>
<protein>
    <submittedName>
        <fullName evidence="5">Alkene reductase</fullName>
    </submittedName>
</protein>
<comment type="similarity">
    <text evidence="2">Belongs to the NADH:flavin oxidoreductase/NADH oxidase family.</text>
</comment>
<evidence type="ECO:0000256" key="2">
    <source>
        <dbReference type="ARBA" id="ARBA00005979"/>
    </source>
</evidence>